<dbReference type="Pfam" id="PF01423">
    <property type="entry name" value="LSM"/>
    <property type="match status" value="1"/>
</dbReference>
<dbReference type="KEGG" id="mmil:sm9_0065"/>
<dbReference type="AlphaFoldDB" id="A0A0U2TPH1"/>
<dbReference type="InterPro" id="IPR010920">
    <property type="entry name" value="LSM_dom_sf"/>
</dbReference>
<sequence length="65" mass="7409">MTDKDQVNRLFNQFKNKNVTVELRDNNQAEGKIIAIDNYLNIVIENENGIETLKGGNIVFVSLNE</sequence>
<dbReference type="PATRIC" id="fig|230361.4.peg.66"/>
<dbReference type="SUPFAM" id="SSF50182">
    <property type="entry name" value="Sm-like ribonucleoproteins"/>
    <property type="match status" value="1"/>
</dbReference>
<dbReference type="InterPro" id="IPR047575">
    <property type="entry name" value="Sm"/>
</dbReference>
<dbReference type="SMART" id="SM00651">
    <property type="entry name" value="Sm"/>
    <property type="match status" value="1"/>
</dbReference>
<organism evidence="2 3">
    <name type="scientific">Methanobrevibacter millerae</name>
    <dbReference type="NCBI Taxonomy" id="230361"/>
    <lineage>
        <taxon>Archaea</taxon>
        <taxon>Methanobacteriati</taxon>
        <taxon>Methanobacteriota</taxon>
        <taxon>Methanomada group</taxon>
        <taxon>Methanobacteria</taxon>
        <taxon>Methanobacteriales</taxon>
        <taxon>Methanobacteriaceae</taxon>
        <taxon>Methanobrevibacter</taxon>
    </lineage>
</organism>
<dbReference type="InterPro" id="IPR001163">
    <property type="entry name" value="Sm_dom_euk/arc"/>
</dbReference>
<evidence type="ECO:0000259" key="1">
    <source>
        <dbReference type="PROSITE" id="PS52002"/>
    </source>
</evidence>
<dbReference type="Gene3D" id="2.30.30.100">
    <property type="match status" value="1"/>
</dbReference>
<dbReference type="GeneID" id="26735046"/>
<protein>
    <submittedName>
        <fullName evidence="2">LSM domain-containing protein</fullName>
    </submittedName>
</protein>
<dbReference type="EMBL" id="CP011266">
    <property type="protein sequence ID" value="ALT67875.1"/>
    <property type="molecule type" value="Genomic_DNA"/>
</dbReference>
<dbReference type="Proteomes" id="UP000067738">
    <property type="component" value="Chromosome"/>
</dbReference>
<evidence type="ECO:0000313" key="2">
    <source>
        <dbReference type="EMBL" id="ALT67875.1"/>
    </source>
</evidence>
<dbReference type="PROSITE" id="PS52002">
    <property type="entry name" value="SM"/>
    <property type="match status" value="1"/>
</dbReference>
<name>A0A0U2TPH1_9EURY</name>
<evidence type="ECO:0000313" key="3">
    <source>
        <dbReference type="Proteomes" id="UP000067738"/>
    </source>
</evidence>
<gene>
    <name evidence="2" type="ORF">sm9_0065</name>
</gene>
<accession>A0A0U2TPH1</accession>
<dbReference type="GO" id="GO:0003723">
    <property type="term" value="F:RNA binding"/>
    <property type="evidence" value="ECO:0007669"/>
    <property type="project" value="InterPro"/>
</dbReference>
<reference evidence="2 3" key="1">
    <citation type="submission" date="2015-04" db="EMBL/GenBank/DDBJ databases">
        <title>The complete genome sequence of the rumen methanogen Methanobrevibacter millerae SM9.</title>
        <authorList>
            <person name="Leahy S.C."/>
            <person name="Kelly W.J."/>
            <person name="Pacheco D.M."/>
            <person name="Li D."/>
            <person name="Altermann E."/>
            <person name="Attwood G.T."/>
        </authorList>
    </citation>
    <scope>NUCLEOTIDE SEQUENCE [LARGE SCALE GENOMIC DNA]</scope>
    <source>
        <strain evidence="2 3">SM9</strain>
    </source>
</reference>
<feature type="domain" description="Sm" evidence="1">
    <location>
        <begin position="6"/>
        <end position="65"/>
    </location>
</feature>
<dbReference type="CDD" id="cd00600">
    <property type="entry name" value="Sm_like"/>
    <property type="match status" value="1"/>
</dbReference>
<dbReference type="RefSeq" id="WP_058738244.1">
    <property type="nucleotide sequence ID" value="NZ_CP011266.1"/>
</dbReference>
<dbReference type="OrthoDB" id="74309at2157"/>
<proteinExistence type="predicted"/>
<keyword evidence="3" id="KW-1185">Reference proteome</keyword>